<reference evidence="7" key="1">
    <citation type="journal article" date="2019" name="Int. J. Syst. Evol. Microbiol.">
        <title>The Global Catalogue of Microorganisms (GCM) 10K type strain sequencing project: providing services to taxonomists for standard genome sequencing and annotation.</title>
        <authorList>
            <consortium name="The Broad Institute Genomics Platform"/>
            <consortium name="The Broad Institute Genome Sequencing Center for Infectious Disease"/>
            <person name="Wu L."/>
            <person name="Ma J."/>
        </authorList>
    </citation>
    <scope>NUCLEOTIDE SEQUENCE [LARGE SCALE GENOMIC DNA]</scope>
    <source>
        <strain evidence="7">CGMCC 1.16444</strain>
    </source>
</reference>
<feature type="transmembrane region" description="Helical" evidence="5">
    <location>
        <begin position="418"/>
        <end position="438"/>
    </location>
</feature>
<dbReference type="InterPro" id="IPR002293">
    <property type="entry name" value="AA/rel_permease1"/>
</dbReference>
<evidence type="ECO:0000256" key="4">
    <source>
        <dbReference type="ARBA" id="ARBA00023136"/>
    </source>
</evidence>
<comment type="caution">
    <text evidence="6">The sequence shown here is derived from an EMBL/GenBank/DDBJ whole genome shotgun (WGS) entry which is preliminary data.</text>
</comment>
<evidence type="ECO:0000256" key="3">
    <source>
        <dbReference type="ARBA" id="ARBA00022989"/>
    </source>
</evidence>
<name>A0ABV9Z492_9HYPH</name>
<dbReference type="PANTHER" id="PTHR11785:SF512">
    <property type="entry name" value="SOBREMESA, ISOFORM B"/>
    <property type="match status" value="1"/>
</dbReference>
<feature type="transmembrane region" description="Helical" evidence="5">
    <location>
        <begin position="193"/>
        <end position="213"/>
    </location>
</feature>
<dbReference type="Proteomes" id="UP001595796">
    <property type="component" value="Unassembled WGS sequence"/>
</dbReference>
<evidence type="ECO:0000256" key="5">
    <source>
        <dbReference type="SAM" id="Phobius"/>
    </source>
</evidence>
<dbReference type="InterPro" id="IPR050598">
    <property type="entry name" value="AminoAcid_Transporter"/>
</dbReference>
<proteinExistence type="predicted"/>
<keyword evidence="4 5" id="KW-0472">Membrane</keyword>
<comment type="subcellular location">
    <subcellularLocation>
        <location evidence="1">Membrane</location>
        <topology evidence="1">Multi-pass membrane protein</topology>
    </subcellularLocation>
</comment>
<feature type="transmembrane region" description="Helical" evidence="5">
    <location>
        <begin position="159"/>
        <end position="181"/>
    </location>
</feature>
<sequence>MTDHASPSVDKSPRPILSVVDGISMLVGIVVGIGIFKTPQIVAANVGSEATFLAVWLLGGAITLVGALVYAELGSAHPNTGGEYHFLDKAFGRTTSLMFAWARLTVIQTGAIAAVAFVFGDYAQRILSLGDWGSAIYASLAILIFTLINLFGTPKGRGVQLFFSALTILGVSTIALAGILHDGAPPQQPAASTAPSGAVGLAMVLILLTYGGWNETAYLSAELKNPRRNLPRVLLFGIAVITVLYVLINLAYLNVLGLEGLRQSDAVAADAMARVLGDGGSAFLALAICVAALSTLNGTIFTGARLYYSLGRDLPLIGPLGTWQTERNAPVNAIIAQSAIALALVLLGAATRTGFQTIVEYTAPVFWFFLLLVGLAALILRTPGARSGEVFRVPFYPAAPLIFSLTCAYLLYSSVVYTGTGALLGVGVLLLGLPVVLADRAGGVFRAITRP</sequence>
<feature type="transmembrane region" description="Helical" evidence="5">
    <location>
        <begin position="97"/>
        <end position="120"/>
    </location>
</feature>
<dbReference type="EMBL" id="JBHSJF010000008">
    <property type="protein sequence ID" value="MFC5069795.1"/>
    <property type="molecule type" value="Genomic_DNA"/>
</dbReference>
<evidence type="ECO:0000313" key="6">
    <source>
        <dbReference type="EMBL" id="MFC5069795.1"/>
    </source>
</evidence>
<feature type="transmembrane region" description="Helical" evidence="5">
    <location>
        <begin position="282"/>
        <end position="308"/>
    </location>
</feature>
<dbReference type="RefSeq" id="WP_379771707.1">
    <property type="nucleotide sequence ID" value="NZ_JBHSJF010000008.1"/>
</dbReference>
<feature type="transmembrane region" description="Helical" evidence="5">
    <location>
        <begin position="393"/>
        <end position="412"/>
    </location>
</feature>
<keyword evidence="7" id="KW-1185">Reference proteome</keyword>
<keyword evidence="2 5" id="KW-0812">Transmembrane</keyword>
<accession>A0ABV9Z492</accession>
<dbReference type="PIRSF" id="PIRSF006060">
    <property type="entry name" value="AA_transporter"/>
    <property type="match status" value="1"/>
</dbReference>
<feature type="transmembrane region" description="Helical" evidence="5">
    <location>
        <begin position="233"/>
        <end position="253"/>
    </location>
</feature>
<feature type="transmembrane region" description="Helical" evidence="5">
    <location>
        <begin position="361"/>
        <end position="381"/>
    </location>
</feature>
<dbReference type="PANTHER" id="PTHR11785">
    <property type="entry name" value="AMINO ACID TRANSPORTER"/>
    <property type="match status" value="1"/>
</dbReference>
<evidence type="ECO:0000313" key="7">
    <source>
        <dbReference type="Proteomes" id="UP001595796"/>
    </source>
</evidence>
<evidence type="ECO:0000256" key="1">
    <source>
        <dbReference type="ARBA" id="ARBA00004141"/>
    </source>
</evidence>
<gene>
    <name evidence="6" type="ORF">ACFPFW_17405</name>
</gene>
<dbReference type="Pfam" id="PF13520">
    <property type="entry name" value="AA_permease_2"/>
    <property type="match status" value="1"/>
</dbReference>
<feature type="transmembrane region" description="Helical" evidence="5">
    <location>
        <begin position="16"/>
        <end position="36"/>
    </location>
</feature>
<feature type="transmembrane region" description="Helical" evidence="5">
    <location>
        <begin position="329"/>
        <end position="349"/>
    </location>
</feature>
<evidence type="ECO:0000256" key="2">
    <source>
        <dbReference type="ARBA" id="ARBA00022692"/>
    </source>
</evidence>
<protein>
    <submittedName>
        <fullName evidence="6">APC family permease</fullName>
    </submittedName>
</protein>
<dbReference type="Gene3D" id="1.20.1740.10">
    <property type="entry name" value="Amino acid/polyamine transporter I"/>
    <property type="match status" value="1"/>
</dbReference>
<feature type="transmembrane region" description="Helical" evidence="5">
    <location>
        <begin position="56"/>
        <end position="76"/>
    </location>
</feature>
<feature type="transmembrane region" description="Helical" evidence="5">
    <location>
        <begin position="132"/>
        <end position="152"/>
    </location>
</feature>
<organism evidence="6 7">
    <name type="scientific">Flaviflagellibacter deserti</name>
    <dbReference type="NCBI Taxonomy" id="2267266"/>
    <lineage>
        <taxon>Bacteria</taxon>
        <taxon>Pseudomonadati</taxon>
        <taxon>Pseudomonadota</taxon>
        <taxon>Alphaproteobacteria</taxon>
        <taxon>Hyphomicrobiales</taxon>
        <taxon>Flaviflagellibacter</taxon>
    </lineage>
</organism>
<keyword evidence="3 5" id="KW-1133">Transmembrane helix</keyword>